<evidence type="ECO:0000313" key="2">
    <source>
        <dbReference type="EMBL" id="MRX45683.1"/>
    </source>
</evidence>
<organism evidence="2 3">
    <name type="scientific">Pedobacter puniceum</name>
    <dbReference type="NCBI Taxonomy" id="2666136"/>
    <lineage>
        <taxon>Bacteria</taxon>
        <taxon>Pseudomonadati</taxon>
        <taxon>Bacteroidota</taxon>
        <taxon>Sphingobacteriia</taxon>
        <taxon>Sphingobacteriales</taxon>
        <taxon>Sphingobacteriaceae</taxon>
        <taxon>Pedobacter</taxon>
    </lineage>
</organism>
<dbReference type="AlphaFoldDB" id="A0A7K0FIC4"/>
<feature type="domain" description="Glycosyltransferase 2-like" evidence="1">
    <location>
        <begin position="5"/>
        <end position="142"/>
    </location>
</feature>
<dbReference type="SUPFAM" id="SSF53448">
    <property type="entry name" value="Nucleotide-diphospho-sugar transferases"/>
    <property type="match status" value="1"/>
</dbReference>
<dbReference type="InterPro" id="IPR029044">
    <property type="entry name" value="Nucleotide-diphossugar_trans"/>
</dbReference>
<protein>
    <submittedName>
        <fullName evidence="2">Glycosyltransferase</fullName>
    </submittedName>
</protein>
<evidence type="ECO:0000259" key="1">
    <source>
        <dbReference type="Pfam" id="PF00535"/>
    </source>
</evidence>
<gene>
    <name evidence="2" type="ORF">GJJ64_00600</name>
</gene>
<dbReference type="InterPro" id="IPR001173">
    <property type="entry name" value="Glyco_trans_2-like"/>
</dbReference>
<keyword evidence="2" id="KW-0808">Transferase</keyword>
<reference evidence="2 3" key="1">
    <citation type="submission" date="2019-11" db="EMBL/GenBank/DDBJ databases">
        <authorList>
            <person name="Cheng Q."/>
            <person name="Yang Z."/>
        </authorList>
    </citation>
    <scope>NUCLEOTIDE SEQUENCE [LARGE SCALE GENOMIC DNA]</scope>
    <source>
        <strain evidence="2 3">HX-22-1</strain>
    </source>
</reference>
<dbReference type="RefSeq" id="WP_154285853.1">
    <property type="nucleotide sequence ID" value="NZ_WKJI01000001.1"/>
</dbReference>
<accession>A0A7K0FIC4</accession>
<dbReference type="PANTHER" id="PTHR22916:SF3">
    <property type="entry name" value="UDP-GLCNAC:BETAGAL BETA-1,3-N-ACETYLGLUCOSAMINYLTRANSFERASE-LIKE PROTEIN 1"/>
    <property type="match status" value="1"/>
</dbReference>
<sequence>MPKVSVIIPTYNRSSYLKEAIESILSQSFKDFEIIITDNASTDNTEEIVKNFTDKRIKYFQNQENLGVVENHNIALRHCCGEYIHIFSDDDIMLPDCLSKKIEIINNNDDISLIHSDISIINSDGLIVNKEHWNKNRYKKKKIRDKILRNGITMKKYNFQCLFYMWNFISMPTVLVKKSLLFENGLFNQDTIYFCDWALWLKLAKNYNFYYLDSKTVLYRTHPLNIIKKNNTQNELTELTVMKNDVISNEYFTNCLISKKQIEKFQNIKLTSLLEDIKYFLHLIIKYFE</sequence>
<proteinExistence type="predicted"/>
<name>A0A7K0FIC4_9SPHI</name>
<dbReference type="EMBL" id="WKJI01000001">
    <property type="protein sequence ID" value="MRX45683.1"/>
    <property type="molecule type" value="Genomic_DNA"/>
</dbReference>
<dbReference type="PANTHER" id="PTHR22916">
    <property type="entry name" value="GLYCOSYLTRANSFERASE"/>
    <property type="match status" value="1"/>
</dbReference>
<evidence type="ECO:0000313" key="3">
    <source>
        <dbReference type="Proteomes" id="UP000462931"/>
    </source>
</evidence>
<keyword evidence="3" id="KW-1185">Reference proteome</keyword>
<dbReference type="Pfam" id="PF00535">
    <property type="entry name" value="Glycos_transf_2"/>
    <property type="match status" value="1"/>
</dbReference>
<dbReference type="Proteomes" id="UP000462931">
    <property type="component" value="Unassembled WGS sequence"/>
</dbReference>
<dbReference type="GO" id="GO:0016758">
    <property type="term" value="F:hexosyltransferase activity"/>
    <property type="evidence" value="ECO:0007669"/>
    <property type="project" value="UniProtKB-ARBA"/>
</dbReference>
<comment type="caution">
    <text evidence="2">The sequence shown here is derived from an EMBL/GenBank/DDBJ whole genome shotgun (WGS) entry which is preliminary data.</text>
</comment>
<dbReference type="Gene3D" id="3.90.550.10">
    <property type="entry name" value="Spore Coat Polysaccharide Biosynthesis Protein SpsA, Chain A"/>
    <property type="match status" value="1"/>
</dbReference>